<accession>T0J0H2</accession>
<evidence type="ECO:0000256" key="1">
    <source>
        <dbReference type="ARBA" id="ARBA00004533"/>
    </source>
</evidence>
<dbReference type="AlphaFoldDB" id="T0J0H2"/>
<evidence type="ECO:0008006" key="9">
    <source>
        <dbReference type="Google" id="ProtNLM"/>
    </source>
</evidence>
<comment type="subcellular location">
    <subcellularLocation>
        <location evidence="1">Cell inner membrane</location>
    </subcellularLocation>
</comment>
<keyword evidence="3" id="KW-0997">Cell inner membrane</keyword>
<keyword evidence="6" id="KW-0012">Acyltransferase</keyword>
<proteinExistence type="predicted"/>
<gene>
    <name evidence="7" type="ORF">M529_20785</name>
</gene>
<dbReference type="InterPro" id="IPR004960">
    <property type="entry name" value="LipA_acyltrans"/>
</dbReference>
<evidence type="ECO:0000313" key="7">
    <source>
        <dbReference type="EMBL" id="EQB30307.1"/>
    </source>
</evidence>
<keyword evidence="5" id="KW-0472">Membrane</keyword>
<evidence type="ECO:0000313" key="8">
    <source>
        <dbReference type="Proteomes" id="UP000015523"/>
    </source>
</evidence>
<organism evidence="7 8">
    <name type="scientific">Sphingobium ummariense RL-3</name>
    <dbReference type="NCBI Taxonomy" id="1346791"/>
    <lineage>
        <taxon>Bacteria</taxon>
        <taxon>Pseudomonadati</taxon>
        <taxon>Pseudomonadota</taxon>
        <taxon>Alphaproteobacteria</taxon>
        <taxon>Sphingomonadales</taxon>
        <taxon>Sphingomonadaceae</taxon>
        <taxon>Sphingobium</taxon>
    </lineage>
</organism>
<dbReference type="EMBL" id="AUWY01000123">
    <property type="protein sequence ID" value="EQB30307.1"/>
    <property type="molecule type" value="Genomic_DNA"/>
</dbReference>
<keyword evidence="8" id="KW-1185">Reference proteome</keyword>
<evidence type="ECO:0000256" key="6">
    <source>
        <dbReference type="ARBA" id="ARBA00023315"/>
    </source>
</evidence>
<dbReference type="eggNOG" id="COG1560">
    <property type="taxonomic scope" value="Bacteria"/>
</dbReference>
<comment type="caution">
    <text evidence="7">The sequence shown here is derived from an EMBL/GenBank/DDBJ whole genome shotgun (WGS) entry which is preliminary data.</text>
</comment>
<evidence type="ECO:0000256" key="2">
    <source>
        <dbReference type="ARBA" id="ARBA00022475"/>
    </source>
</evidence>
<reference evidence="7 8" key="1">
    <citation type="journal article" date="2013" name="Genome Announc.">
        <title>Draft Genome Sequence of Sphingobium ummariense Strain RL-3, a Hexachlorocyclohexane-Degrading Bacterium.</title>
        <authorList>
            <person name="Kohli P."/>
            <person name="Dua A."/>
            <person name="Sangwan N."/>
            <person name="Oldach P."/>
            <person name="Khurana J.P."/>
            <person name="Lal R."/>
        </authorList>
    </citation>
    <scope>NUCLEOTIDE SEQUENCE [LARGE SCALE GENOMIC DNA]</scope>
    <source>
        <strain evidence="7 8">RL-3</strain>
    </source>
</reference>
<dbReference type="Pfam" id="PF03279">
    <property type="entry name" value="Lip_A_acyltrans"/>
    <property type="match status" value="1"/>
</dbReference>
<dbReference type="PATRIC" id="fig|1346791.3.peg.4022"/>
<dbReference type="PANTHER" id="PTHR30606:SF10">
    <property type="entry name" value="PHOSPHATIDYLINOSITOL MANNOSIDE ACYLTRANSFERASE"/>
    <property type="match status" value="1"/>
</dbReference>
<name>T0J0H2_9SPHN</name>
<dbReference type="PANTHER" id="PTHR30606">
    <property type="entry name" value="LIPID A BIOSYNTHESIS LAUROYL ACYLTRANSFERASE"/>
    <property type="match status" value="1"/>
</dbReference>
<keyword evidence="2" id="KW-1003">Cell membrane</keyword>
<evidence type="ECO:0000256" key="4">
    <source>
        <dbReference type="ARBA" id="ARBA00022679"/>
    </source>
</evidence>
<dbReference type="RefSeq" id="WP_021319737.1">
    <property type="nucleotide sequence ID" value="NZ_AUWY01000123.1"/>
</dbReference>
<dbReference type="GO" id="GO:0016746">
    <property type="term" value="F:acyltransferase activity"/>
    <property type="evidence" value="ECO:0007669"/>
    <property type="project" value="UniProtKB-KW"/>
</dbReference>
<evidence type="ECO:0000256" key="3">
    <source>
        <dbReference type="ARBA" id="ARBA00022519"/>
    </source>
</evidence>
<dbReference type="Proteomes" id="UP000015523">
    <property type="component" value="Unassembled WGS sequence"/>
</dbReference>
<protein>
    <recommendedName>
        <fullName evidence="9">Lauroyl acyltransferase</fullName>
    </recommendedName>
</protein>
<keyword evidence="4" id="KW-0808">Transferase</keyword>
<sequence>MVRPVYDLAYAQCQPTARSALTVMFYNSLSYSLMRRLPVSAGSAFGGWMAGKLAPRQMPLRSARAARNLAILRPDLDDAQARAMLDRRWRNMGRFIAELPSMDRLLGPDHLAIEDHAAYRAVVDGDGRLIVVSLHIGHWDLIAAHLKLQIERPLIGVHQLPDDPAQARMLAKARSSYLEEAQSAGEGAARKILRHLGRHDRGFAYILLDERLDRQVAFPTFGRPLEPRGNVSIALRLARASKARILPVYLAREDGPRFTLRWHAPLDPAEMSQQAMFAALDAWFGRAALDHLDQWLALQDMDLAQGDAPAQGV</sequence>
<evidence type="ECO:0000256" key="5">
    <source>
        <dbReference type="ARBA" id="ARBA00023136"/>
    </source>
</evidence>
<dbReference type="STRING" id="1346791.M529_20785"/>
<dbReference type="GO" id="GO:0005886">
    <property type="term" value="C:plasma membrane"/>
    <property type="evidence" value="ECO:0007669"/>
    <property type="project" value="UniProtKB-SubCell"/>
</dbReference>
<dbReference type="GO" id="GO:0009247">
    <property type="term" value="P:glycolipid biosynthetic process"/>
    <property type="evidence" value="ECO:0007669"/>
    <property type="project" value="UniProtKB-ARBA"/>
</dbReference>